<name>A0AAD1UEB7_EUPCR</name>
<dbReference type="Proteomes" id="UP001295684">
    <property type="component" value="Unassembled WGS sequence"/>
</dbReference>
<organism evidence="2 3">
    <name type="scientific">Euplotes crassus</name>
    <dbReference type="NCBI Taxonomy" id="5936"/>
    <lineage>
        <taxon>Eukaryota</taxon>
        <taxon>Sar</taxon>
        <taxon>Alveolata</taxon>
        <taxon>Ciliophora</taxon>
        <taxon>Intramacronucleata</taxon>
        <taxon>Spirotrichea</taxon>
        <taxon>Hypotrichia</taxon>
        <taxon>Euplotida</taxon>
        <taxon>Euplotidae</taxon>
        <taxon>Moneuplotes</taxon>
    </lineage>
</organism>
<dbReference type="AlphaFoldDB" id="A0AAD1UEB7"/>
<keyword evidence="1" id="KW-0472">Membrane</keyword>
<protein>
    <submittedName>
        <fullName evidence="2">Uncharacterized protein</fullName>
    </submittedName>
</protein>
<reference evidence="2" key="1">
    <citation type="submission" date="2023-07" db="EMBL/GenBank/DDBJ databases">
        <authorList>
            <consortium name="AG Swart"/>
            <person name="Singh M."/>
            <person name="Singh A."/>
            <person name="Seah K."/>
            <person name="Emmerich C."/>
        </authorList>
    </citation>
    <scope>NUCLEOTIDE SEQUENCE</scope>
    <source>
        <strain evidence="2">DP1</strain>
    </source>
</reference>
<evidence type="ECO:0000313" key="2">
    <source>
        <dbReference type="EMBL" id="CAI2365683.1"/>
    </source>
</evidence>
<proteinExistence type="predicted"/>
<gene>
    <name evidence="2" type="ORF">ECRASSUSDP1_LOCUS6986</name>
</gene>
<comment type="caution">
    <text evidence="2">The sequence shown here is derived from an EMBL/GenBank/DDBJ whole genome shotgun (WGS) entry which is preliminary data.</text>
</comment>
<sequence>MHNRGGRVSKRLGRRYWCVMSGVNLSDYKRVLEIWWSTLKVLISSAQKITNIGVLFEFSSCHLFNCLISLHFICNICSIIITWNKIGFVLIINRNAIFFDRNGTLVCTQRFLLVLCGLLIVLDQSLYFPGDYFLTFNSFLSEFF</sequence>
<keyword evidence="1" id="KW-0812">Transmembrane</keyword>
<feature type="transmembrane region" description="Helical" evidence="1">
    <location>
        <begin position="111"/>
        <end position="130"/>
    </location>
</feature>
<accession>A0AAD1UEB7</accession>
<keyword evidence="3" id="KW-1185">Reference proteome</keyword>
<feature type="transmembrane region" description="Helical" evidence="1">
    <location>
        <begin position="68"/>
        <end position="91"/>
    </location>
</feature>
<dbReference type="EMBL" id="CAMPGE010006790">
    <property type="protein sequence ID" value="CAI2365683.1"/>
    <property type="molecule type" value="Genomic_DNA"/>
</dbReference>
<evidence type="ECO:0000256" key="1">
    <source>
        <dbReference type="SAM" id="Phobius"/>
    </source>
</evidence>
<evidence type="ECO:0000313" key="3">
    <source>
        <dbReference type="Proteomes" id="UP001295684"/>
    </source>
</evidence>
<keyword evidence="1" id="KW-1133">Transmembrane helix</keyword>